<dbReference type="Pfam" id="PF13927">
    <property type="entry name" value="Ig_3"/>
    <property type="match status" value="1"/>
</dbReference>
<comment type="caution">
    <text evidence="5">The sequence shown here is derived from an EMBL/GenBank/DDBJ whole genome shotgun (WGS) entry which is preliminary data.</text>
</comment>
<protein>
    <submittedName>
        <fullName evidence="5">Uncharacterized protein</fullName>
    </submittedName>
</protein>
<gene>
    <name evidence="5" type="ORF">OFUS_LOCUS11178</name>
</gene>
<keyword evidence="2" id="KW-0677">Repeat</keyword>
<dbReference type="Proteomes" id="UP000749559">
    <property type="component" value="Unassembled WGS sequence"/>
</dbReference>
<dbReference type="InterPro" id="IPR003598">
    <property type="entry name" value="Ig_sub2"/>
</dbReference>
<sequence>MNLKQTSSTSHIVACLVTVLTLTTEAFRLDRNLRKRNFLSGVGEEKPHKLFFNEEVPPERKEVSLGEKVVIECSAGGSPSPTIHWLYNGERLQQSERNVIEDETTTFENTPKNRKMSLLKLSSTKAKLTIDCVTPEDQGTYTCVASTPYNTITADTEMYVGNDIGGDVSERCVVKKSGNAIPIFADDYFIPGVPARVYMWTSQRLEKQGADVQLYCRGDGHPAPTVQWIDNNGNHINPGRGGKEQVLENGDLLIKNIQWLENMGNYKCKVENEYGSETVETFLYPTV</sequence>
<dbReference type="Pfam" id="PF07679">
    <property type="entry name" value="I-set"/>
    <property type="match status" value="1"/>
</dbReference>
<dbReference type="SMART" id="SM00408">
    <property type="entry name" value="IGc2"/>
    <property type="match status" value="2"/>
</dbReference>
<dbReference type="PROSITE" id="PS50835">
    <property type="entry name" value="IG_LIKE"/>
    <property type="match status" value="2"/>
</dbReference>
<evidence type="ECO:0000256" key="2">
    <source>
        <dbReference type="ARBA" id="ARBA00022737"/>
    </source>
</evidence>
<dbReference type="AlphaFoldDB" id="A0A8J1XFF8"/>
<evidence type="ECO:0000256" key="4">
    <source>
        <dbReference type="ARBA" id="ARBA00023319"/>
    </source>
</evidence>
<dbReference type="SMART" id="SM00409">
    <property type="entry name" value="IG"/>
    <property type="match status" value="2"/>
</dbReference>
<evidence type="ECO:0000256" key="1">
    <source>
        <dbReference type="ARBA" id="ARBA00022729"/>
    </source>
</evidence>
<dbReference type="OrthoDB" id="6138780at2759"/>
<keyword evidence="1" id="KW-0732">Signal</keyword>
<keyword evidence="4" id="KW-0393">Immunoglobulin domain</keyword>
<evidence type="ECO:0000313" key="6">
    <source>
        <dbReference type="Proteomes" id="UP000749559"/>
    </source>
</evidence>
<accession>A0A8J1XFF8</accession>
<evidence type="ECO:0000256" key="3">
    <source>
        <dbReference type="ARBA" id="ARBA00023157"/>
    </source>
</evidence>
<proteinExistence type="predicted"/>
<keyword evidence="6" id="KW-1185">Reference proteome</keyword>
<dbReference type="EMBL" id="CAIIXF020000005">
    <property type="protein sequence ID" value="CAH1785071.1"/>
    <property type="molecule type" value="Genomic_DNA"/>
</dbReference>
<keyword evidence="3" id="KW-1015">Disulfide bond</keyword>
<dbReference type="SUPFAM" id="SSF48726">
    <property type="entry name" value="Immunoglobulin"/>
    <property type="match status" value="2"/>
</dbReference>
<dbReference type="InterPro" id="IPR051170">
    <property type="entry name" value="Neural/epithelial_adhesion"/>
</dbReference>
<dbReference type="InterPro" id="IPR007110">
    <property type="entry name" value="Ig-like_dom"/>
</dbReference>
<evidence type="ECO:0000313" key="5">
    <source>
        <dbReference type="EMBL" id="CAH1785071.1"/>
    </source>
</evidence>
<dbReference type="Gene3D" id="2.60.40.10">
    <property type="entry name" value="Immunoglobulins"/>
    <property type="match status" value="2"/>
</dbReference>
<reference evidence="5" key="1">
    <citation type="submission" date="2022-03" db="EMBL/GenBank/DDBJ databases">
        <authorList>
            <person name="Martin C."/>
        </authorList>
    </citation>
    <scope>NUCLEOTIDE SEQUENCE</scope>
</reference>
<organism evidence="5 6">
    <name type="scientific">Owenia fusiformis</name>
    <name type="common">Polychaete worm</name>
    <dbReference type="NCBI Taxonomy" id="6347"/>
    <lineage>
        <taxon>Eukaryota</taxon>
        <taxon>Metazoa</taxon>
        <taxon>Spiralia</taxon>
        <taxon>Lophotrochozoa</taxon>
        <taxon>Annelida</taxon>
        <taxon>Polychaeta</taxon>
        <taxon>Sedentaria</taxon>
        <taxon>Canalipalpata</taxon>
        <taxon>Sabellida</taxon>
        <taxon>Oweniida</taxon>
        <taxon>Oweniidae</taxon>
        <taxon>Owenia</taxon>
    </lineage>
</organism>
<dbReference type="InterPro" id="IPR003599">
    <property type="entry name" value="Ig_sub"/>
</dbReference>
<dbReference type="PANTHER" id="PTHR12231">
    <property type="entry name" value="CTX-RELATED TYPE I TRANSMEMBRANE PROTEIN"/>
    <property type="match status" value="1"/>
</dbReference>
<dbReference type="InterPro" id="IPR036179">
    <property type="entry name" value="Ig-like_dom_sf"/>
</dbReference>
<dbReference type="InterPro" id="IPR013783">
    <property type="entry name" value="Ig-like_fold"/>
</dbReference>
<dbReference type="InterPro" id="IPR013098">
    <property type="entry name" value="Ig_I-set"/>
</dbReference>
<name>A0A8J1XFF8_OWEFU</name>
<dbReference type="PANTHER" id="PTHR12231:SF253">
    <property type="entry name" value="DPR-INTERACTING PROTEIN ETA, ISOFORM B-RELATED"/>
    <property type="match status" value="1"/>
</dbReference>